<evidence type="ECO:0000313" key="2">
    <source>
        <dbReference type="EMBL" id="KAK9710001.1"/>
    </source>
</evidence>
<dbReference type="GO" id="GO:0031012">
    <property type="term" value="C:extracellular matrix"/>
    <property type="evidence" value="ECO:0007669"/>
    <property type="project" value="TreeGrafter"/>
</dbReference>
<dbReference type="InterPro" id="IPR005135">
    <property type="entry name" value="Endo/exonuclease/phosphatase"/>
</dbReference>
<protein>
    <submittedName>
        <fullName evidence="2">Endonuclease-reverse transcriptase</fullName>
    </submittedName>
</protein>
<dbReference type="GO" id="GO:0061343">
    <property type="term" value="P:cell adhesion involved in heart morphogenesis"/>
    <property type="evidence" value="ECO:0007669"/>
    <property type="project" value="TreeGrafter"/>
</dbReference>
<keyword evidence="2" id="KW-0540">Nuclease</keyword>
<keyword evidence="3" id="KW-1185">Reference proteome</keyword>
<gene>
    <name evidence="2" type="ORF">QE152_g26272</name>
</gene>
<dbReference type="EMBL" id="JASPKY010000299">
    <property type="protein sequence ID" value="KAK9710001.1"/>
    <property type="molecule type" value="Genomic_DNA"/>
</dbReference>
<dbReference type="GO" id="GO:0007508">
    <property type="term" value="P:larval heart development"/>
    <property type="evidence" value="ECO:0007669"/>
    <property type="project" value="TreeGrafter"/>
</dbReference>
<dbReference type="PANTHER" id="PTHR33395">
    <property type="entry name" value="TRANSCRIPTASE, PUTATIVE-RELATED-RELATED"/>
    <property type="match status" value="1"/>
</dbReference>
<dbReference type="Gene3D" id="3.60.10.10">
    <property type="entry name" value="Endonuclease/exonuclease/phosphatase"/>
    <property type="match status" value="1"/>
</dbReference>
<proteinExistence type="predicted"/>
<dbReference type="AlphaFoldDB" id="A0AAW1JZ08"/>
<sequence length="472" mass="53847">MQISIACLVELRLGQNSKLNIQNYNVEEKRRNNAHGGVAILIRRDIAYQRIRDHPALNGIEAVAIRLSDNTVLVTYYNSPQTKLQKKQLDALFGVSRKVIVVGDFNATHTYWGCHRNNVNGNMLNGYVQNSDIMLLHTQDPTHIPDNGTTPSTVDLILSRNVASIGSLTTDTLPSDHVGILFTINDVTQKQSRRCYQDYSKANWGLFRQLLSQRDVVYKIDNITDLENITAKFTSNIRDAIEKAIPKKTIDPTKYTELPTSIMDLIRERDRARRRYQATREPRHMQTIKQLSTCIRNKINEHKNETFAKRLSKLNMKDGSVWRLNKYLRRKYHNVSSLISEDGAMLTNDEDMAEDFATTFEKYHQMPATDAETVEDVEEQLAEFFLNAPINPADSLGYTTTPKAVKRHIAASPSTKAPGIDGIQNLVLKNLPRKSVVQLTHIINAMIRLHYSISLKNGRELMSHLRRKPVRT</sequence>
<dbReference type="SUPFAM" id="SSF56219">
    <property type="entry name" value="DNase I-like"/>
    <property type="match status" value="1"/>
</dbReference>
<dbReference type="GO" id="GO:0004519">
    <property type="term" value="F:endonuclease activity"/>
    <property type="evidence" value="ECO:0007669"/>
    <property type="project" value="UniProtKB-KW"/>
</dbReference>
<dbReference type="Proteomes" id="UP001458880">
    <property type="component" value="Unassembled WGS sequence"/>
</dbReference>
<dbReference type="Pfam" id="PF14529">
    <property type="entry name" value="Exo_endo_phos_2"/>
    <property type="match status" value="1"/>
</dbReference>
<evidence type="ECO:0000259" key="1">
    <source>
        <dbReference type="Pfam" id="PF14529"/>
    </source>
</evidence>
<evidence type="ECO:0000313" key="3">
    <source>
        <dbReference type="Proteomes" id="UP001458880"/>
    </source>
</evidence>
<organism evidence="2 3">
    <name type="scientific">Popillia japonica</name>
    <name type="common">Japanese beetle</name>
    <dbReference type="NCBI Taxonomy" id="7064"/>
    <lineage>
        <taxon>Eukaryota</taxon>
        <taxon>Metazoa</taxon>
        <taxon>Ecdysozoa</taxon>
        <taxon>Arthropoda</taxon>
        <taxon>Hexapoda</taxon>
        <taxon>Insecta</taxon>
        <taxon>Pterygota</taxon>
        <taxon>Neoptera</taxon>
        <taxon>Endopterygota</taxon>
        <taxon>Coleoptera</taxon>
        <taxon>Polyphaga</taxon>
        <taxon>Scarabaeiformia</taxon>
        <taxon>Scarabaeidae</taxon>
        <taxon>Rutelinae</taxon>
        <taxon>Popillia</taxon>
    </lineage>
</organism>
<comment type="caution">
    <text evidence="2">The sequence shown here is derived from an EMBL/GenBank/DDBJ whole genome shotgun (WGS) entry which is preliminary data.</text>
</comment>
<name>A0AAW1JZ08_POPJA</name>
<accession>A0AAW1JZ08</accession>
<keyword evidence="2" id="KW-0255">Endonuclease</keyword>
<reference evidence="2 3" key="1">
    <citation type="journal article" date="2024" name="BMC Genomics">
        <title>De novo assembly and annotation of Popillia japonica's genome with initial clues to its potential as an invasive pest.</title>
        <authorList>
            <person name="Cucini C."/>
            <person name="Boschi S."/>
            <person name="Funari R."/>
            <person name="Cardaioli E."/>
            <person name="Iannotti N."/>
            <person name="Marturano G."/>
            <person name="Paoli F."/>
            <person name="Bruttini M."/>
            <person name="Carapelli A."/>
            <person name="Frati F."/>
            <person name="Nardi F."/>
        </authorList>
    </citation>
    <scope>NUCLEOTIDE SEQUENCE [LARGE SCALE GENOMIC DNA]</scope>
    <source>
        <strain evidence="2">DMR45628</strain>
    </source>
</reference>
<feature type="domain" description="Endonuclease/exonuclease/phosphatase" evidence="1">
    <location>
        <begin position="73"/>
        <end position="180"/>
    </location>
</feature>
<dbReference type="PANTHER" id="PTHR33395:SF22">
    <property type="entry name" value="REVERSE TRANSCRIPTASE DOMAIN-CONTAINING PROTEIN"/>
    <property type="match status" value="1"/>
</dbReference>
<keyword evidence="2" id="KW-0378">Hydrolase</keyword>
<dbReference type="InterPro" id="IPR036691">
    <property type="entry name" value="Endo/exonu/phosph_ase_sf"/>
</dbReference>